<dbReference type="InterPro" id="IPR016181">
    <property type="entry name" value="Acyl_CoA_acyltransferase"/>
</dbReference>
<proteinExistence type="predicted"/>
<gene>
    <name evidence="2" type="ORF">I5L03_02680</name>
</gene>
<accession>A0ABS0N2G2</accession>
<keyword evidence="3" id="KW-1185">Reference proteome</keyword>
<dbReference type="RefSeq" id="WP_197920144.1">
    <property type="nucleotide sequence ID" value="NZ_CAWPTA010000006.1"/>
</dbReference>
<dbReference type="InterPro" id="IPR031165">
    <property type="entry name" value="GNAT_YJDJ"/>
</dbReference>
<name>A0ABS0N2G2_9SPHN</name>
<feature type="domain" description="N-acetyltransferase" evidence="1">
    <location>
        <begin position="9"/>
        <end position="100"/>
    </location>
</feature>
<organism evidence="2 3">
    <name type="scientific">Aurantiacibacter sediminis</name>
    <dbReference type="NCBI Taxonomy" id="2793064"/>
    <lineage>
        <taxon>Bacteria</taxon>
        <taxon>Pseudomonadati</taxon>
        <taxon>Pseudomonadota</taxon>
        <taxon>Alphaproteobacteria</taxon>
        <taxon>Sphingomonadales</taxon>
        <taxon>Erythrobacteraceae</taxon>
        <taxon>Aurantiacibacter</taxon>
    </lineage>
</organism>
<dbReference type="InterPro" id="IPR045057">
    <property type="entry name" value="Gcn5-rel_NAT"/>
</dbReference>
<dbReference type="Proteomes" id="UP000602442">
    <property type="component" value="Unassembled WGS sequence"/>
</dbReference>
<evidence type="ECO:0000313" key="3">
    <source>
        <dbReference type="Proteomes" id="UP000602442"/>
    </source>
</evidence>
<comment type="caution">
    <text evidence="2">The sequence shown here is derived from an EMBL/GenBank/DDBJ whole genome shotgun (WGS) entry which is preliminary data.</text>
</comment>
<reference evidence="2 3" key="1">
    <citation type="submission" date="2020-11" db="EMBL/GenBank/DDBJ databases">
        <title>Erythrobacter sediminis sp. nov., a marine bacterium from a tidal flat of Garorim Bay.</title>
        <authorList>
            <person name="Kim D."/>
            <person name="Yoo Y."/>
            <person name="Kim J.-J."/>
        </authorList>
    </citation>
    <scope>NUCLEOTIDE SEQUENCE [LARGE SCALE GENOMIC DNA]</scope>
    <source>
        <strain evidence="2 3">JGD-13</strain>
    </source>
</reference>
<dbReference type="PANTHER" id="PTHR31435:SF9">
    <property type="entry name" value="PROTEIN NATD1"/>
    <property type="match status" value="1"/>
</dbReference>
<dbReference type="Gene3D" id="3.40.630.30">
    <property type="match status" value="1"/>
</dbReference>
<dbReference type="EMBL" id="JAEANY010000001">
    <property type="protein sequence ID" value="MBH5321490.1"/>
    <property type="molecule type" value="Genomic_DNA"/>
</dbReference>
<dbReference type="Pfam" id="PF14542">
    <property type="entry name" value="Acetyltransf_CG"/>
    <property type="match status" value="1"/>
</dbReference>
<dbReference type="PANTHER" id="PTHR31435">
    <property type="entry name" value="PROTEIN NATD1"/>
    <property type="match status" value="1"/>
</dbReference>
<dbReference type="SUPFAM" id="SSF55729">
    <property type="entry name" value="Acyl-CoA N-acyltransferases (Nat)"/>
    <property type="match status" value="1"/>
</dbReference>
<evidence type="ECO:0000313" key="2">
    <source>
        <dbReference type="EMBL" id="MBH5321490.1"/>
    </source>
</evidence>
<protein>
    <submittedName>
        <fullName evidence="2">N-acetyltransferase</fullName>
    </submittedName>
</protein>
<dbReference type="PROSITE" id="PS51729">
    <property type="entry name" value="GNAT_YJDJ"/>
    <property type="match status" value="1"/>
</dbReference>
<evidence type="ECO:0000259" key="1">
    <source>
        <dbReference type="PROSITE" id="PS51729"/>
    </source>
</evidence>
<sequence>MANIEIIVTDEGNHGAYCADVEGTDQKAELTWRSVSRGDGDVRNANHTFTPPEARGKGIALKLVEAMIADAREQDFKIVPGCPYVAAQFDKHPDWSDLRA</sequence>
<dbReference type="CDD" id="cd04301">
    <property type="entry name" value="NAT_SF"/>
    <property type="match status" value="1"/>
</dbReference>